<dbReference type="SUPFAM" id="SSF57850">
    <property type="entry name" value="RING/U-box"/>
    <property type="match status" value="1"/>
</dbReference>
<keyword evidence="11 14" id="KW-1133">Transmembrane helix</keyword>
<dbReference type="Gene3D" id="3.30.40.10">
    <property type="entry name" value="Zinc/RING finger domain, C3HC4 (zinc finger)"/>
    <property type="match status" value="1"/>
</dbReference>
<evidence type="ECO:0000256" key="11">
    <source>
        <dbReference type="ARBA" id="ARBA00022989"/>
    </source>
</evidence>
<evidence type="ECO:0000256" key="12">
    <source>
        <dbReference type="ARBA" id="ARBA00023136"/>
    </source>
</evidence>
<evidence type="ECO:0000259" key="15">
    <source>
        <dbReference type="PROSITE" id="PS51292"/>
    </source>
</evidence>
<comment type="catalytic activity">
    <reaction evidence="1">
        <text>S-ubiquitinyl-[E2 ubiquitin-conjugating enzyme]-L-cysteine + [acceptor protein]-L-lysine = [E2 ubiquitin-conjugating enzyme]-L-cysteine + N(6)-ubiquitinyl-[acceptor protein]-L-lysine.</text>
        <dbReference type="EC" id="2.3.2.27"/>
    </reaction>
</comment>
<evidence type="ECO:0000256" key="1">
    <source>
        <dbReference type="ARBA" id="ARBA00000900"/>
    </source>
</evidence>
<evidence type="ECO:0000256" key="9">
    <source>
        <dbReference type="ARBA" id="ARBA00022786"/>
    </source>
</evidence>
<keyword evidence="12 14" id="KW-0472">Membrane</keyword>
<dbReference type="STRING" id="10020.ENSDORP00000006894"/>
<organism evidence="16 17">
    <name type="scientific">Dipodomys ordii</name>
    <name type="common">Ord's kangaroo rat</name>
    <dbReference type="NCBI Taxonomy" id="10020"/>
    <lineage>
        <taxon>Eukaryota</taxon>
        <taxon>Metazoa</taxon>
        <taxon>Chordata</taxon>
        <taxon>Craniata</taxon>
        <taxon>Vertebrata</taxon>
        <taxon>Euteleostomi</taxon>
        <taxon>Mammalia</taxon>
        <taxon>Eutheria</taxon>
        <taxon>Euarchontoglires</taxon>
        <taxon>Glires</taxon>
        <taxon>Rodentia</taxon>
        <taxon>Castorimorpha</taxon>
        <taxon>Heteromyidae</taxon>
        <taxon>Dipodomyinae</taxon>
        <taxon>Dipodomys</taxon>
    </lineage>
</organism>
<dbReference type="UniPathway" id="UPA00143"/>
<dbReference type="GO" id="GO:0016567">
    <property type="term" value="P:protein ubiquitination"/>
    <property type="evidence" value="ECO:0007669"/>
    <property type="project" value="UniProtKB-UniPathway"/>
</dbReference>
<comment type="subcellular location">
    <subcellularLocation>
        <location evidence="2">Endomembrane system</location>
        <topology evidence="2">Multi-pass membrane protein</topology>
    </subcellularLocation>
</comment>
<keyword evidence="10" id="KW-0862">Zinc</keyword>
<dbReference type="InterPro" id="IPR013083">
    <property type="entry name" value="Znf_RING/FYVE/PHD"/>
</dbReference>
<dbReference type="InParanoid" id="A0A1S3EY29"/>
<dbReference type="InterPro" id="IPR046356">
    <property type="entry name" value="MARCHF4/9/11"/>
</dbReference>
<evidence type="ECO:0000256" key="7">
    <source>
        <dbReference type="ARBA" id="ARBA00022723"/>
    </source>
</evidence>
<dbReference type="Pfam" id="PF12906">
    <property type="entry name" value="RINGv"/>
    <property type="match status" value="1"/>
</dbReference>
<name>A0A1S3EY29_DIPOR</name>
<keyword evidence="6 14" id="KW-0812">Transmembrane</keyword>
<evidence type="ECO:0000256" key="3">
    <source>
        <dbReference type="ARBA" id="ARBA00004906"/>
    </source>
</evidence>
<evidence type="ECO:0000256" key="8">
    <source>
        <dbReference type="ARBA" id="ARBA00022771"/>
    </source>
</evidence>
<feature type="compositionally biased region" description="Low complexity" evidence="13">
    <location>
        <begin position="87"/>
        <end position="96"/>
    </location>
</feature>
<evidence type="ECO:0000256" key="14">
    <source>
        <dbReference type="SAM" id="Phobius"/>
    </source>
</evidence>
<comment type="pathway">
    <text evidence="3">Protein modification; protein ubiquitination.</text>
</comment>
<proteinExistence type="predicted"/>
<dbReference type="KEGG" id="dord:105983830"/>
<dbReference type="OrthoDB" id="264354at2759"/>
<dbReference type="RefSeq" id="XP_012869318.1">
    <property type="nucleotide sequence ID" value="XM_013013864.1"/>
</dbReference>
<protein>
    <recommendedName>
        <fullName evidence="4">RING-type E3 ubiquitin transferase</fullName>
        <ecNumber evidence="4">2.3.2.27</ecNumber>
    </recommendedName>
</protein>
<feature type="region of interest" description="Disordered" evidence="13">
    <location>
        <begin position="1"/>
        <end position="128"/>
    </location>
</feature>
<keyword evidence="16" id="KW-1185">Reference proteome</keyword>
<feature type="compositionally biased region" description="Gly residues" evidence="13">
    <location>
        <begin position="97"/>
        <end position="107"/>
    </location>
</feature>
<evidence type="ECO:0000256" key="4">
    <source>
        <dbReference type="ARBA" id="ARBA00012483"/>
    </source>
</evidence>
<feature type="compositionally biased region" description="Basic and acidic residues" evidence="13">
    <location>
        <begin position="17"/>
        <end position="35"/>
    </location>
</feature>
<evidence type="ECO:0000256" key="10">
    <source>
        <dbReference type="ARBA" id="ARBA00022833"/>
    </source>
</evidence>
<dbReference type="Proteomes" id="UP000081671">
    <property type="component" value="Unplaced"/>
</dbReference>
<sequence length="354" mass="39505">MEELTGIENNGEMQEEMLERSQESKVENLRVELTDVKGMFVKSQRSKSQRAAAPGPSGQRGAAFESGLRQLQGSGARGAQTVTKNPGGRALRATRGILGGLRGGGDRPGTTEVPGPGGRTPSSSSQRGAAAGELLNPCRCDGSVRYTHQLCLLKWISERGSWTCELCCYRYHVIAIKMKQPCQWQSISITLVEKVQMIAVILGSLFLIASVTWLLWSAFSPYAVWQRKDILFQICYGMYGFMDLVCIGLIVHEGAAVYRVFKRWRAVNLHWDVLNYDKATDIEESSREESSTSRTLWLPLTALRNRNSVHPMQLTSPRFQCGYVLLHLFNRMRPHEDLSEDNSSGEVVMRVTSV</sequence>
<evidence type="ECO:0000256" key="13">
    <source>
        <dbReference type="SAM" id="MobiDB-lite"/>
    </source>
</evidence>
<dbReference type="FunCoup" id="A0A1S3EY29">
    <property type="interactions" value="2"/>
</dbReference>
<evidence type="ECO:0000256" key="6">
    <source>
        <dbReference type="ARBA" id="ARBA00022692"/>
    </source>
</evidence>
<gene>
    <name evidence="17" type="primary">March11</name>
</gene>
<keyword evidence="9" id="KW-0833">Ubl conjugation pathway</keyword>
<evidence type="ECO:0000256" key="5">
    <source>
        <dbReference type="ARBA" id="ARBA00022679"/>
    </source>
</evidence>
<dbReference type="CTD" id="441061"/>
<dbReference type="PROSITE" id="PS51292">
    <property type="entry name" value="ZF_RING_CH"/>
    <property type="match status" value="1"/>
</dbReference>
<feature type="domain" description="RING-CH-type" evidence="15">
    <location>
        <begin position="110"/>
        <end position="174"/>
    </location>
</feature>
<feature type="transmembrane region" description="Helical" evidence="14">
    <location>
        <begin position="195"/>
        <end position="216"/>
    </location>
</feature>
<evidence type="ECO:0000313" key="17">
    <source>
        <dbReference type="RefSeq" id="XP_012869318.1"/>
    </source>
</evidence>
<dbReference type="EC" id="2.3.2.27" evidence="4"/>
<keyword evidence="5" id="KW-0808">Transferase</keyword>
<evidence type="ECO:0000256" key="2">
    <source>
        <dbReference type="ARBA" id="ARBA00004127"/>
    </source>
</evidence>
<feature type="compositionally biased region" description="Low complexity" evidence="13">
    <location>
        <begin position="119"/>
        <end position="128"/>
    </location>
</feature>
<dbReference type="GO" id="GO:0012505">
    <property type="term" value="C:endomembrane system"/>
    <property type="evidence" value="ECO:0007669"/>
    <property type="project" value="UniProtKB-SubCell"/>
</dbReference>
<dbReference type="PANTHER" id="PTHR46053">
    <property type="entry name" value="E3 UBIQUITIN-PROTEIN LIGASE MARCH4-LIKE"/>
    <property type="match status" value="1"/>
</dbReference>
<dbReference type="SMART" id="SM00744">
    <property type="entry name" value="RINGv"/>
    <property type="match status" value="1"/>
</dbReference>
<evidence type="ECO:0000313" key="16">
    <source>
        <dbReference type="Proteomes" id="UP000081671"/>
    </source>
</evidence>
<dbReference type="GeneID" id="105983830"/>
<accession>A0A1S3EY29</accession>
<feature type="transmembrane region" description="Helical" evidence="14">
    <location>
        <begin position="236"/>
        <end position="261"/>
    </location>
</feature>
<dbReference type="GO" id="GO:0008270">
    <property type="term" value="F:zinc ion binding"/>
    <property type="evidence" value="ECO:0007669"/>
    <property type="project" value="UniProtKB-KW"/>
</dbReference>
<keyword evidence="8" id="KW-0863">Zinc-finger</keyword>
<dbReference type="GO" id="GO:0061630">
    <property type="term" value="F:ubiquitin protein ligase activity"/>
    <property type="evidence" value="ECO:0007669"/>
    <property type="project" value="UniProtKB-EC"/>
</dbReference>
<dbReference type="InterPro" id="IPR011016">
    <property type="entry name" value="Znf_RING-CH"/>
</dbReference>
<reference evidence="17" key="1">
    <citation type="submission" date="2025-08" db="UniProtKB">
        <authorList>
            <consortium name="RefSeq"/>
        </authorList>
    </citation>
    <scope>IDENTIFICATION</scope>
    <source>
        <tissue evidence="17">Kidney</tissue>
    </source>
</reference>
<keyword evidence="7" id="KW-0479">Metal-binding</keyword>
<dbReference type="AlphaFoldDB" id="A0A1S3EY29"/>
<dbReference type="PANTHER" id="PTHR46053:SF1">
    <property type="entry name" value="E3 UBIQUITIN-PROTEIN LIGASE MARCHF11"/>
    <property type="match status" value="1"/>
</dbReference>